<sequence length="206" mass="23141">MPKITILRSFKRYREDELNIKTSTIIQSLTGNPHFPTPQPSLEEINQSRIAFLDALVASRTGSKQATLYKKECRSILEKQLELLGLYVNMNCFDNEVIAQSSGFDVKKKGKPVGILSKPSNLTVVNGPVKGTLIANIDRIHRAKSYIYQITTSPITETSIWETHIISRKKMVFENLQSGTEYAIKVAAVGKEPMLVYSDVVFSYVL</sequence>
<protein>
    <recommendedName>
        <fullName evidence="3">Fibronectin type-III domain-containing protein</fullName>
    </recommendedName>
</protein>
<proteinExistence type="predicted"/>
<dbReference type="AlphaFoldDB" id="A0A841EW99"/>
<dbReference type="EMBL" id="JACHKT010000026">
    <property type="protein sequence ID" value="MBB6004590.1"/>
    <property type="molecule type" value="Genomic_DNA"/>
</dbReference>
<organism evidence="1 2">
    <name type="scientific">Arcicella rosea</name>
    <dbReference type="NCBI Taxonomy" id="502909"/>
    <lineage>
        <taxon>Bacteria</taxon>
        <taxon>Pseudomonadati</taxon>
        <taxon>Bacteroidota</taxon>
        <taxon>Cytophagia</taxon>
        <taxon>Cytophagales</taxon>
        <taxon>Flectobacillaceae</taxon>
        <taxon>Arcicella</taxon>
    </lineage>
</organism>
<dbReference type="InterPro" id="IPR003961">
    <property type="entry name" value="FN3_dom"/>
</dbReference>
<dbReference type="RefSeq" id="WP_184135687.1">
    <property type="nucleotide sequence ID" value="NZ_JACHKT010000026.1"/>
</dbReference>
<gene>
    <name evidence="1" type="ORF">HNP25_003256</name>
</gene>
<dbReference type="CDD" id="cd00063">
    <property type="entry name" value="FN3"/>
    <property type="match status" value="1"/>
</dbReference>
<reference evidence="1 2" key="1">
    <citation type="submission" date="2020-08" db="EMBL/GenBank/DDBJ databases">
        <title>Functional genomics of gut bacteria from endangered species of beetles.</title>
        <authorList>
            <person name="Carlos-Shanley C."/>
        </authorList>
    </citation>
    <scope>NUCLEOTIDE SEQUENCE [LARGE SCALE GENOMIC DNA]</scope>
    <source>
        <strain evidence="1 2">S00070</strain>
    </source>
</reference>
<comment type="caution">
    <text evidence="1">The sequence shown here is derived from an EMBL/GenBank/DDBJ whole genome shotgun (WGS) entry which is preliminary data.</text>
</comment>
<keyword evidence="2" id="KW-1185">Reference proteome</keyword>
<accession>A0A841EW99</accession>
<evidence type="ECO:0000313" key="1">
    <source>
        <dbReference type="EMBL" id="MBB6004590.1"/>
    </source>
</evidence>
<name>A0A841EW99_9BACT</name>
<evidence type="ECO:0000313" key="2">
    <source>
        <dbReference type="Proteomes" id="UP000524404"/>
    </source>
</evidence>
<evidence type="ECO:0008006" key="3">
    <source>
        <dbReference type="Google" id="ProtNLM"/>
    </source>
</evidence>
<dbReference type="Proteomes" id="UP000524404">
    <property type="component" value="Unassembled WGS sequence"/>
</dbReference>